<feature type="chain" id="PRO_5043896592" evidence="1">
    <location>
        <begin position="23"/>
        <end position="420"/>
    </location>
</feature>
<name>A0AAU7NVI6_9GAMM</name>
<reference evidence="2 3" key="1">
    <citation type="journal article" date="2024" name="Microbiology">
        <title>Methylomarinum rosea sp. nov., a novel halophilic methanotrophic bacterium from the hypersaline Lake Elton.</title>
        <authorList>
            <person name="Suleimanov R.Z."/>
            <person name="Oshkin I.Y."/>
            <person name="Danilova O.V."/>
            <person name="Suzina N.E."/>
            <person name="Dedysh S.N."/>
        </authorList>
    </citation>
    <scope>NUCLEOTIDE SEQUENCE [LARGE SCALE GENOMIC DNA]</scope>
    <source>
        <strain evidence="2 3">Ch1-1</strain>
    </source>
</reference>
<dbReference type="EMBL" id="CP157743">
    <property type="protein sequence ID" value="XBS20979.1"/>
    <property type="molecule type" value="Genomic_DNA"/>
</dbReference>
<feature type="signal peptide" evidence="1">
    <location>
        <begin position="1"/>
        <end position="22"/>
    </location>
</feature>
<dbReference type="PANTHER" id="PTHR35399:SF2">
    <property type="entry name" value="DUF839 DOMAIN-CONTAINING PROTEIN"/>
    <property type="match status" value="1"/>
</dbReference>
<proteinExistence type="predicted"/>
<dbReference type="SUPFAM" id="SSF63825">
    <property type="entry name" value="YWTD domain"/>
    <property type="match status" value="1"/>
</dbReference>
<dbReference type="RefSeq" id="WP_305910038.1">
    <property type="nucleotide sequence ID" value="NZ_CP157743.1"/>
</dbReference>
<dbReference type="InterPro" id="IPR008557">
    <property type="entry name" value="PhoX"/>
</dbReference>
<organism evidence="2 3">
    <name type="scientific">Methylomarinum roseum</name>
    <dbReference type="NCBI Taxonomy" id="3067653"/>
    <lineage>
        <taxon>Bacteria</taxon>
        <taxon>Pseudomonadati</taxon>
        <taxon>Pseudomonadota</taxon>
        <taxon>Gammaproteobacteria</taxon>
        <taxon>Methylococcales</taxon>
        <taxon>Methylococcaceae</taxon>
        <taxon>Methylomarinum</taxon>
    </lineage>
</organism>
<sequence>MNKTKLTCLMTAAFAVSTQVYADQGSNTGPFAFEPIAESANQLDWDPTAPWIIPEGFSQKIVSDETALNIYDEGRDDWHDMNTVNESGKMAGRYLYRTHEVRGEPEGGAVSVVDLKTGESKILAQDLTWNALDGIRWTPWGTVLFAEETSGGRLFEIILDKHDPMKAAQVIDRPAVGRLAHEGIAVDSEGAVYVVDEFRGVSAGFGGGIYKFVPDTYGDLSSGNLYVLAVSGGEFNTGQGVWLGPIDPADARLSGTDFGGASFQRPEDLEIIDNTLYVAVTEGPRDEEGVEYFEGRVLAINLETMVVTNFIMPGENVPVEIGKPGEAGHQSGWDSVDNLATTPDGKLVIIEDNKPSDIWIAGKDHDEDGQADGVWLFGSLTDPGAEGTGIYFGKDPKTLFVNVQHSAADDGDATWAISKD</sequence>
<dbReference type="AlphaFoldDB" id="A0AAU7NVI6"/>
<dbReference type="PANTHER" id="PTHR35399">
    <property type="entry name" value="SLR8030 PROTEIN"/>
    <property type="match status" value="1"/>
</dbReference>
<keyword evidence="1" id="KW-0732">Signal</keyword>
<dbReference type="KEGG" id="mech:Q9L42_002325"/>
<protein>
    <submittedName>
        <fullName evidence="2">Alkaline phosphatase PhoX</fullName>
    </submittedName>
</protein>
<keyword evidence="3" id="KW-1185">Reference proteome</keyword>
<gene>
    <name evidence="2" type="ORF">Q9L42_002325</name>
</gene>
<dbReference type="Pfam" id="PF05787">
    <property type="entry name" value="PhoX"/>
    <property type="match status" value="1"/>
</dbReference>
<accession>A0AAU7NVI6</accession>
<evidence type="ECO:0000313" key="2">
    <source>
        <dbReference type="EMBL" id="XBS20979.1"/>
    </source>
</evidence>
<evidence type="ECO:0000313" key="3">
    <source>
        <dbReference type="Proteomes" id="UP001225378"/>
    </source>
</evidence>
<dbReference type="Proteomes" id="UP001225378">
    <property type="component" value="Chromosome"/>
</dbReference>
<evidence type="ECO:0000256" key="1">
    <source>
        <dbReference type="SAM" id="SignalP"/>
    </source>
</evidence>